<feature type="signal peptide" evidence="1">
    <location>
        <begin position="1"/>
        <end position="19"/>
    </location>
</feature>
<feature type="domain" description="GP-PDE" evidence="2">
    <location>
        <begin position="30"/>
        <end position="340"/>
    </location>
</feature>
<comment type="caution">
    <text evidence="3">The sequence shown here is derived from an EMBL/GenBank/DDBJ whole genome shotgun (WGS) entry which is preliminary data.</text>
</comment>
<dbReference type="PANTHER" id="PTHR46211:SF14">
    <property type="entry name" value="GLYCEROPHOSPHODIESTER PHOSPHODIESTERASE"/>
    <property type="match status" value="1"/>
</dbReference>
<protein>
    <submittedName>
        <fullName evidence="3">PLC-like phosphodiesterase</fullName>
    </submittedName>
</protein>
<keyword evidence="1" id="KW-0732">Signal</keyword>
<evidence type="ECO:0000259" key="2">
    <source>
        <dbReference type="PROSITE" id="PS51704"/>
    </source>
</evidence>
<feature type="chain" id="PRO_5040377887" evidence="1">
    <location>
        <begin position="20"/>
        <end position="361"/>
    </location>
</feature>
<reference evidence="3" key="1">
    <citation type="submission" date="2020-11" db="EMBL/GenBank/DDBJ databases">
        <authorList>
            <consortium name="DOE Joint Genome Institute"/>
            <person name="Ahrendt S."/>
            <person name="Riley R."/>
            <person name="Andreopoulos W."/>
            <person name="Labutti K."/>
            <person name="Pangilinan J."/>
            <person name="Ruiz-Duenas F.J."/>
            <person name="Barrasa J.M."/>
            <person name="Sanchez-Garcia M."/>
            <person name="Camarero S."/>
            <person name="Miyauchi S."/>
            <person name="Serrano A."/>
            <person name="Linde D."/>
            <person name="Babiker R."/>
            <person name="Drula E."/>
            <person name="Ayuso-Fernandez I."/>
            <person name="Pacheco R."/>
            <person name="Padilla G."/>
            <person name="Ferreira P."/>
            <person name="Barriuso J."/>
            <person name="Kellner H."/>
            <person name="Castanera R."/>
            <person name="Alfaro M."/>
            <person name="Ramirez L."/>
            <person name="Pisabarro A.G."/>
            <person name="Kuo A."/>
            <person name="Tritt A."/>
            <person name="Lipzen A."/>
            <person name="He G."/>
            <person name="Yan M."/>
            <person name="Ng V."/>
            <person name="Cullen D."/>
            <person name="Martin F."/>
            <person name="Rosso M.-N."/>
            <person name="Henrissat B."/>
            <person name="Hibbett D."/>
            <person name="Martinez A.T."/>
            <person name="Grigoriev I.V."/>
        </authorList>
    </citation>
    <scope>NUCLEOTIDE SEQUENCE</scope>
    <source>
        <strain evidence="3">MF-IS2</strain>
    </source>
</reference>
<dbReference type="EMBL" id="MU151070">
    <property type="protein sequence ID" value="KAF9452569.1"/>
    <property type="molecule type" value="Genomic_DNA"/>
</dbReference>
<proteinExistence type="predicted"/>
<dbReference type="GO" id="GO:0006629">
    <property type="term" value="P:lipid metabolic process"/>
    <property type="evidence" value="ECO:0007669"/>
    <property type="project" value="InterPro"/>
</dbReference>
<evidence type="ECO:0000313" key="4">
    <source>
        <dbReference type="Proteomes" id="UP000807342"/>
    </source>
</evidence>
<dbReference type="AlphaFoldDB" id="A0A9P5XKH3"/>
<dbReference type="OrthoDB" id="1058301at2759"/>
<dbReference type="InterPro" id="IPR030395">
    <property type="entry name" value="GP_PDE_dom"/>
</dbReference>
<dbReference type="InterPro" id="IPR017946">
    <property type="entry name" value="PLC-like_Pdiesterase_TIM-brl"/>
</dbReference>
<evidence type="ECO:0000313" key="3">
    <source>
        <dbReference type="EMBL" id="KAF9452569.1"/>
    </source>
</evidence>
<dbReference type="GO" id="GO:0008081">
    <property type="term" value="F:phosphoric diester hydrolase activity"/>
    <property type="evidence" value="ECO:0007669"/>
    <property type="project" value="InterPro"/>
</dbReference>
<dbReference type="Pfam" id="PF03009">
    <property type="entry name" value="GDPD"/>
    <property type="match status" value="1"/>
</dbReference>
<dbReference type="Gene3D" id="3.20.20.190">
    <property type="entry name" value="Phosphatidylinositol (PI) phosphodiesterase"/>
    <property type="match status" value="1"/>
</dbReference>
<sequence length="361" mass="39142">MPSVSSWLFALAQAAIVLGAPPKVSPDSFYDVQGHRGGRGDEIENTLPAFARGLLNGVTSLEMDNGITKDGVVVVWHDEQILDTKCKDTKPVVANDPDFPYVGKFIANLTLAQVKTLDCGSERQLDFPMQLIVPGTKLSTLDEVFDFVKCVDTKREVFFNIESKVNPQFNGTTRGPDDFVNLQHAAFIKSGYPVERITYQSFDWRTLIGMKQLDPRFARSALISSSFAVGANGTVSVWQAGLDISTFPGPTFGEKVAEAAASIGATILSPAAADDATPVPDPTQPGFVPFTTKAMIDKSHQLGLQVKPWTVDDLNIAQQLLDFKADGIITDFATNVRFLAQNAGLKIRPGFDANVVQTCLN</sequence>
<dbReference type="SUPFAM" id="SSF51695">
    <property type="entry name" value="PLC-like phosphodiesterases"/>
    <property type="match status" value="1"/>
</dbReference>
<keyword evidence="4" id="KW-1185">Reference proteome</keyword>
<organism evidence="3 4">
    <name type="scientific">Macrolepiota fuliginosa MF-IS2</name>
    <dbReference type="NCBI Taxonomy" id="1400762"/>
    <lineage>
        <taxon>Eukaryota</taxon>
        <taxon>Fungi</taxon>
        <taxon>Dikarya</taxon>
        <taxon>Basidiomycota</taxon>
        <taxon>Agaricomycotina</taxon>
        <taxon>Agaricomycetes</taxon>
        <taxon>Agaricomycetidae</taxon>
        <taxon>Agaricales</taxon>
        <taxon>Agaricineae</taxon>
        <taxon>Agaricaceae</taxon>
        <taxon>Macrolepiota</taxon>
    </lineage>
</organism>
<name>A0A9P5XKH3_9AGAR</name>
<accession>A0A9P5XKH3</accession>
<dbReference type="PANTHER" id="PTHR46211">
    <property type="entry name" value="GLYCEROPHOSPHORYL DIESTER PHOSPHODIESTERASE"/>
    <property type="match status" value="1"/>
</dbReference>
<dbReference type="Proteomes" id="UP000807342">
    <property type="component" value="Unassembled WGS sequence"/>
</dbReference>
<gene>
    <name evidence="3" type="ORF">P691DRAFT_721674</name>
</gene>
<evidence type="ECO:0000256" key="1">
    <source>
        <dbReference type="SAM" id="SignalP"/>
    </source>
</evidence>
<dbReference type="PROSITE" id="PS51704">
    <property type="entry name" value="GP_PDE"/>
    <property type="match status" value="1"/>
</dbReference>